<keyword evidence="3" id="KW-1185">Reference proteome</keyword>
<protein>
    <submittedName>
        <fullName evidence="2">Uncharacterized protein</fullName>
    </submittedName>
</protein>
<proteinExistence type="predicted"/>
<feature type="region of interest" description="Disordered" evidence="1">
    <location>
        <begin position="1"/>
        <end position="23"/>
    </location>
</feature>
<accession>A0AA39YLG7</accession>
<feature type="compositionally biased region" description="Basic and acidic residues" evidence="1">
    <location>
        <begin position="118"/>
        <end position="130"/>
    </location>
</feature>
<dbReference type="AlphaFoldDB" id="A0AA39YLG7"/>
<name>A0AA39YLG7_9PEZI</name>
<sequence>MSGMQSRLSPSQTPLETARSSWASSTRDFWSWWPMKNSLQRNDIYKLLNLLKDSEKKDYLQRHAQAPIGEPQWDAYSYKTSGKSIAAFLYTSAEIGTIDPDKETNDLLKSVARAHFTREQKAGKRKRDESLSAGREGKRRKTFKSAEVVGTSDDESDEPADPVKGKALREQLQNHHNSQMDGRAFVESQRGAGRLGTPPDAPPPVPPKLDASDDSDSNLRRTSLKSAL</sequence>
<evidence type="ECO:0000313" key="2">
    <source>
        <dbReference type="EMBL" id="KAK0654748.1"/>
    </source>
</evidence>
<evidence type="ECO:0000313" key="3">
    <source>
        <dbReference type="Proteomes" id="UP001174936"/>
    </source>
</evidence>
<dbReference type="EMBL" id="JAULSV010000001">
    <property type="protein sequence ID" value="KAK0654748.1"/>
    <property type="molecule type" value="Genomic_DNA"/>
</dbReference>
<gene>
    <name evidence="2" type="ORF">B0T16DRAFT_383786</name>
</gene>
<feature type="compositionally biased region" description="Basic and acidic residues" evidence="1">
    <location>
        <begin position="161"/>
        <end position="173"/>
    </location>
</feature>
<reference evidence="2" key="1">
    <citation type="submission" date="2023-06" db="EMBL/GenBank/DDBJ databases">
        <title>Genome-scale phylogeny and comparative genomics of the fungal order Sordariales.</title>
        <authorList>
            <consortium name="Lawrence Berkeley National Laboratory"/>
            <person name="Hensen N."/>
            <person name="Bonometti L."/>
            <person name="Westerberg I."/>
            <person name="Brannstrom I.O."/>
            <person name="Guillou S."/>
            <person name="Cros-Aarteil S."/>
            <person name="Calhoun S."/>
            <person name="Haridas S."/>
            <person name="Kuo A."/>
            <person name="Mondo S."/>
            <person name="Pangilinan J."/>
            <person name="Riley R."/>
            <person name="Labutti K."/>
            <person name="Andreopoulos B."/>
            <person name="Lipzen A."/>
            <person name="Chen C."/>
            <person name="Yanf M."/>
            <person name="Daum C."/>
            <person name="Ng V."/>
            <person name="Clum A."/>
            <person name="Steindorff A."/>
            <person name="Ohm R."/>
            <person name="Martin F."/>
            <person name="Silar P."/>
            <person name="Natvig D."/>
            <person name="Lalanne C."/>
            <person name="Gautier V."/>
            <person name="Ament-Velasquez S.L."/>
            <person name="Kruys A."/>
            <person name="Hutchinson M.I."/>
            <person name="Powell A.J."/>
            <person name="Barry K."/>
            <person name="Miller A.N."/>
            <person name="Grigoriev I.V."/>
            <person name="Debuchy R."/>
            <person name="Gladieux P."/>
            <person name="Thoren M.H."/>
            <person name="Johannesson H."/>
        </authorList>
    </citation>
    <scope>NUCLEOTIDE SEQUENCE</scope>
    <source>
        <strain evidence="2">SMH2532-1</strain>
    </source>
</reference>
<comment type="caution">
    <text evidence="2">The sequence shown here is derived from an EMBL/GenBank/DDBJ whole genome shotgun (WGS) entry which is preliminary data.</text>
</comment>
<feature type="region of interest" description="Disordered" evidence="1">
    <location>
        <begin position="118"/>
        <end position="228"/>
    </location>
</feature>
<evidence type="ECO:0000256" key="1">
    <source>
        <dbReference type="SAM" id="MobiDB-lite"/>
    </source>
</evidence>
<dbReference type="Proteomes" id="UP001174936">
    <property type="component" value="Unassembled WGS sequence"/>
</dbReference>
<organism evidence="2 3">
    <name type="scientific">Cercophora newfieldiana</name>
    <dbReference type="NCBI Taxonomy" id="92897"/>
    <lineage>
        <taxon>Eukaryota</taxon>
        <taxon>Fungi</taxon>
        <taxon>Dikarya</taxon>
        <taxon>Ascomycota</taxon>
        <taxon>Pezizomycotina</taxon>
        <taxon>Sordariomycetes</taxon>
        <taxon>Sordariomycetidae</taxon>
        <taxon>Sordariales</taxon>
        <taxon>Lasiosphaeriaceae</taxon>
        <taxon>Cercophora</taxon>
    </lineage>
</organism>